<feature type="transmembrane region" description="Helical" evidence="5">
    <location>
        <begin position="105"/>
        <end position="122"/>
    </location>
</feature>
<evidence type="ECO:0000256" key="1">
    <source>
        <dbReference type="ARBA" id="ARBA00004651"/>
    </source>
</evidence>
<dbReference type="Gene3D" id="3.40.50.300">
    <property type="entry name" value="P-loop containing nucleotide triphosphate hydrolases"/>
    <property type="match status" value="1"/>
</dbReference>
<keyword evidence="3 5" id="KW-1133">Transmembrane helix</keyword>
<dbReference type="InterPro" id="IPR011527">
    <property type="entry name" value="ABC1_TM_dom"/>
</dbReference>
<feature type="transmembrane region" description="Helical" evidence="5">
    <location>
        <begin position="290"/>
        <end position="312"/>
    </location>
</feature>
<comment type="caution">
    <text evidence="8">The sequence shown here is derived from an EMBL/GenBank/DDBJ whole genome shotgun (WGS) entry which is preliminary data.</text>
</comment>
<feature type="domain" description="ABC transmembrane type-1" evidence="7">
    <location>
        <begin position="68"/>
        <end position="347"/>
    </location>
</feature>
<dbReference type="PROSITE" id="PS00211">
    <property type="entry name" value="ABC_TRANSPORTER_1"/>
    <property type="match status" value="1"/>
</dbReference>
<organism evidence="8 9">
    <name type="scientific">Actinocorallia longicatena</name>
    <dbReference type="NCBI Taxonomy" id="111803"/>
    <lineage>
        <taxon>Bacteria</taxon>
        <taxon>Bacillati</taxon>
        <taxon>Actinomycetota</taxon>
        <taxon>Actinomycetes</taxon>
        <taxon>Streptosporangiales</taxon>
        <taxon>Thermomonosporaceae</taxon>
        <taxon>Actinocorallia</taxon>
    </lineage>
</organism>
<keyword evidence="8" id="KW-0547">Nucleotide-binding</keyword>
<dbReference type="InterPro" id="IPR039421">
    <property type="entry name" value="Type_1_exporter"/>
</dbReference>
<dbReference type="Proteomes" id="UP001501237">
    <property type="component" value="Unassembled WGS sequence"/>
</dbReference>
<dbReference type="Pfam" id="PF00664">
    <property type="entry name" value="ABC_membrane"/>
    <property type="match status" value="1"/>
</dbReference>
<dbReference type="PANTHER" id="PTHR43394:SF1">
    <property type="entry name" value="ATP-BINDING CASSETTE SUB-FAMILY B MEMBER 10, MITOCHONDRIAL"/>
    <property type="match status" value="1"/>
</dbReference>
<dbReference type="InterPro" id="IPR017871">
    <property type="entry name" value="ABC_transporter-like_CS"/>
</dbReference>
<sequence length="590" mass="63169">MTSRVTSDRSGRAGGDPLENDWRCYLRVSYLDVMRSLPVSDPGTPDNRGPWRYLGWIARCQLHAIIPGTLLGVAWMGSQALMPYVLGQAIDHGIKAKDATSLTEWSLVLLGLGLLQALSGVFRHRFAVFNWLAAAYRTIQVIVRQATRLGPTLPKRLTTGEVVSVGIADVSRIGDAMDITARGAGSVVSIIVVTVILLGSMWQMGLVVLIGIPLILALTAPIMRPLHRRQTRQRELTGDLTTRAADIVGGLRVLRGIGGEQLFSRRFKDESQSVRAAGVRTASVESVLDGIGLLLPGLLLVVVTWMGAHYAAAGEITVGQLVAFYGYAAFLVDPLWTIAEAADRITKAHVASKRIVRILQLDPEHPDLGTREPEGTRLTDSRLTDSVTGLTVRGGGLTAVVAGTAAPELADRLGGYADGGSYGGIPLAELKELRRRILVSINEDRLFTGTVRGELAAPDDDLAREAVWAACAEDVVDAVGLDGPVAEGGREFSGGQQQRLRLARALAAEPDVMILVEPTSAVDAHTEARIADRLGKHRGGRTTVLFTGSPLMLDRADHVIFVENGAVAAEGEHADLVKSCPAYRAAVVRE</sequence>
<dbReference type="Pfam" id="PF00005">
    <property type="entry name" value="ABC_tran"/>
    <property type="match status" value="1"/>
</dbReference>
<evidence type="ECO:0000256" key="2">
    <source>
        <dbReference type="ARBA" id="ARBA00022692"/>
    </source>
</evidence>
<feature type="transmembrane region" description="Helical" evidence="5">
    <location>
        <begin position="62"/>
        <end position="85"/>
    </location>
</feature>
<dbReference type="PROSITE" id="PS50929">
    <property type="entry name" value="ABC_TM1F"/>
    <property type="match status" value="1"/>
</dbReference>
<evidence type="ECO:0000313" key="8">
    <source>
        <dbReference type="EMBL" id="GAA3199569.1"/>
    </source>
</evidence>
<feature type="domain" description="ABC transporter" evidence="6">
    <location>
        <begin position="370"/>
        <end position="589"/>
    </location>
</feature>
<dbReference type="EMBL" id="BAAAUV010000003">
    <property type="protein sequence ID" value="GAA3199569.1"/>
    <property type="molecule type" value="Genomic_DNA"/>
</dbReference>
<dbReference type="GO" id="GO:0005524">
    <property type="term" value="F:ATP binding"/>
    <property type="evidence" value="ECO:0007669"/>
    <property type="project" value="UniProtKB-KW"/>
</dbReference>
<evidence type="ECO:0000256" key="3">
    <source>
        <dbReference type="ARBA" id="ARBA00022989"/>
    </source>
</evidence>
<accession>A0ABP6Q3P8</accession>
<keyword evidence="8" id="KW-0067">ATP-binding</keyword>
<dbReference type="InterPro" id="IPR036640">
    <property type="entry name" value="ABC1_TM_sf"/>
</dbReference>
<evidence type="ECO:0000259" key="7">
    <source>
        <dbReference type="PROSITE" id="PS50929"/>
    </source>
</evidence>
<feature type="transmembrane region" description="Helical" evidence="5">
    <location>
        <begin position="318"/>
        <end position="339"/>
    </location>
</feature>
<name>A0ABP6Q3P8_9ACTN</name>
<gene>
    <name evidence="8" type="ORF">GCM10010468_11840</name>
</gene>
<evidence type="ECO:0000256" key="5">
    <source>
        <dbReference type="SAM" id="Phobius"/>
    </source>
</evidence>
<dbReference type="PROSITE" id="PS50893">
    <property type="entry name" value="ABC_TRANSPORTER_2"/>
    <property type="match status" value="1"/>
</dbReference>
<dbReference type="InterPro" id="IPR027417">
    <property type="entry name" value="P-loop_NTPase"/>
</dbReference>
<feature type="transmembrane region" description="Helical" evidence="5">
    <location>
        <begin position="179"/>
        <end position="198"/>
    </location>
</feature>
<evidence type="ECO:0000259" key="6">
    <source>
        <dbReference type="PROSITE" id="PS50893"/>
    </source>
</evidence>
<proteinExistence type="predicted"/>
<protein>
    <submittedName>
        <fullName evidence="8">ABC transporter ATP-binding protein</fullName>
    </submittedName>
</protein>
<keyword evidence="2 5" id="KW-0812">Transmembrane</keyword>
<comment type="subcellular location">
    <subcellularLocation>
        <location evidence="1">Cell membrane</location>
        <topology evidence="1">Multi-pass membrane protein</topology>
    </subcellularLocation>
</comment>
<evidence type="ECO:0000313" key="9">
    <source>
        <dbReference type="Proteomes" id="UP001501237"/>
    </source>
</evidence>
<reference evidence="9" key="1">
    <citation type="journal article" date="2019" name="Int. J. Syst. Evol. Microbiol.">
        <title>The Global Catalogue of Microorganisms (GCM) 10K type strain sequencing project: providing services to taxonomists for standard genome sequencing and annotation.</title>
        <authorList>
            <consortium name="The Broad Institute Genomics Platform"/>
            <consortium name="The Broad Institute Genome Sequencing Center for Infectious Disease"/>
            <person name="Wu L."/>
            <person name="Ma J."/>
        </authorList>
    </citation>
    <scope>NUCLEOTIDE SEQUENCE [LARGE SCALE GENOMIC DNA]</scope>
    <source>
        <strain evidence="9">JCM 9377</strain>
    </source>
</reference>
<dbReference type="Gene3D" id="1.20.1560.10">
    <property type="entry name" value="ABC transporter type 1, transmembrane domain"/>
    <property type="match status" value="1"/>
</dbReference>
<keyword evidence="9" id="KW-1185">Reference proteome</keyword>
<dbReference type="SUPFAM" id="SSF90123">
    <property type="entry name" value="ABC transporter transmembrane region"/>
    <property type="match status" value="1"/>
</dbReference>
<feature type="transmembrane region" description="Helical" evidence="5">
    <location>
        <begin position="204"/>
        <end position="223"/>
    </location>
</feature>
<keyword evidence="4 5" id="KW-0472">Membrane</keyword>
<dbReference type="InterPro" id="IPR003439">
    <property type="entry name" value="ABC_transporter-like_ATP-bd"/>
</dbReference>
<dbReference type="PANTHER" id="PTHR43394">
    <property type="entry name" value="ATP-DEPENDENT PERMEASE MDL1, MITOCHONDRIAL"/>
    <property type="match status" value="1"/>
</dbReference>
<dbReference type="CDD" id="cd07346">
    <property type="entry name" value="ABC_6TM_exporters"/>
    <property type="match status" value="1"/>
</dbReference>
<evidence type="ECO:0000256" key="4">
    <source>
        <dbReference type="ARBA" id="ARBA00023136"/>
    </source>
</evidence>
<dbReference type="SUPFAM" id="SSF52540">
    <property type="entry name" value="P-loop containing nucleoside triphosphate hydrolases"/>
    <property type="match status" value="1"/>
</dbReference>